<feature type="region of interest" description="Disordered" evidence="1">
    <location>
        <begin position="1"/>
        <end position="30"/>
    </location>
</feature>
<name>A0A0M3JDQ6_ANISI</name>
<dbReference type="EMBL" id="UYRR01010957">
    <property type="protein sequence ID" value="VDK25703.1"/>
    <property type="molecule type" value="Genomic_DNA"/>
</dbReference>
<dbReference type="AlphaFoldDB" id="A0A0M3JDQ6"/>
<proteinExistence type="predicted"/>
<accession>A0A0M3JDQ6</accession>
<dbReference type="Proteomes" id="UP000267096">
    <property type="component" value="Unassembled WGS sequence"/>
</dbReference>
<reference evidence="4" key="1">
    <citation type="submission" date="2017-02" db="UniProtKB">
        <authorList>
            <consortium name="WormBaseParasite"/>
        </authorList>
    </citation>
    <scope>IDENTIFICATION</scope>
</reference>
<protein>
    <submittedName>
        <fullName evidence="4">PIH1_CS domain-containing protein</fullName>
    </submittedName>
</protein>
<dbReference type="OrthoDB" id="5829268at2759"/>
<evidence type="ECO:0000313" key="2">
    <source>
        <dbReference type="EMBL" id="VDK25703.1"/>
    </source>
</evidence>
<keyword evidence="3" id="KW-1185">Reference proteome</keyword>
<dbReference type="WBParaSite" id="ASIM_0000574601-mRNA-1">
    <property type="protein sequence ID" value="ASIM_0000574601-mRNA-1"/>
    <property type="gene ID" value="ASIM_0000574601"/>
</dbReference>
<sequence length="124" mass="14366">MISRKKPKKEEFDEDDSEQQQAHHPPSAKKVKFSASLMNEDDEYSLWLVRKPIKVSLSDLSELKFPTITERRTEVLSGLKSECAQLKCEFEPTQTQMLYVPMDTAKDSKDCKAGINKFVCLFYR</sequence>
<reference evidence="2 3" key="2">
    <citation type="submission" date="2018-11" db="EMBL/GenBank/DDBJ databases">
        <authorList>
            <consortium name="Pathogen Informatics"/>
        </authorList>
    </citation>
    <scope>NUCLEOTIDE SEQUENCE [LARGE SCALE GENOMIC DNA]</scope>
</reference>
<evidence type="ECO:0000313" key="3">
    <source>
        <dbReference type="Proteomes" id="UP000267096"/>
    </source>
</evidence>
<evidence type="ECO:0000256" key="1">
    <source>
        <dbReference type="SAM" id="MobiDB-lite"/>
    </source>
</evidence>
<gene>
    <name evidence="2" type="ORF">ASIM_LOCUS5540</name>
</gene>
<evidence type="ECO:0000313" key="4">
    <source>
        <dbReference type="WBParaSite" id="ASIM_0000574601-mRNA-1"/>
    </source>
</evidence>
<organism evidence="4">
    <name type="scientific">Anisakis simplex</name>
    <name type="common">Herring worm</name>
    <dbReference type="NCBI Taxonomy" id="6269"/>
    <lineage>
        <taxon>Eukaryota</taxon>
        <taxon>Metazoa</taxon>
        <taxon>Ecdysozoa</taxon>
        <taxon>Nematoda</taxon>
        <taxon>Chromadorea</taxon>
        <taxon>Rhabditida</taxon>
        <taxon>Spirurina</taxon>
        <taxon>Ascaridomorpha</taxon>
        <taxon>Ascaridoidea</taxon>
        <taxon>Anisakidae</taxon>
        <taxon>Anisakis</taxon>
        <taxon>Anisakis simplex complex</taxon>
    </lineage>
</organism>